<keyword evidence="2" id="KW-0637">Prenyltransferase</keyword>
<dbReference type="Pfam" id="PF01239">
    <property type="entry name" value="PPTA"/>
    <property type="match status" value="3"/>
</dbReference>
<dbReference type="Proteomes" id="UP000549394">
    <property type="component" value="Unassembled WGS sequence"/>
</dbReference>
<dbReference type="SUPFAM" id="SSF48439">
    <property type="entry name" value="Protein prenylyltransferase"/>
    <property type="match status" value="1"/>
</dbReference>
<evidence type="ECO:0000256" key="2">
    <source>
        <dbReference type="ARBA" id="ARBA00022602"/>
    </source>
</evidence>
<evidence type="ECO:0000256" key="3">
    <source>
        <dbReference type="ARBA" id="ARBA00022679"/>
    </source>
</evidence>
<dbReference type="PANTHER" id="PTHR11129">
    <property type="entry name" value="PROTEIN FARNESYLTRANSFERASE ALPHA SUBUNIT/RAB GERANYLGERANYL TRANSFERASE ALPHA SUBUNIT"/>
    <property type="match status" value="1"/>
</dbReference>
<dbReference type="GO" id="GO:0005737">
    <property type="term" value="C:cytoplasm"/>
    <property type="evidence" value="ECO:0007669"/>
    <property type="project" value="TreeGrafter"/>
</dbReference>
<dbReference type="PANTHER" id="PTHR11129:SF3">
    <property type="entry name" value="PROTEIN PRENYLTRANSFERASE ALPHA SUBUNIT REPEAT-CONTAINING PROTEIN 1"/>
    <property type="match status" value="1"/>
</dbReference>
<dbReference type="AlphaFoldDB" id="A0A7I8WBZ6"/>
<keyword evidence="3" id="KW-0808">Transferase</keyword>
<keyword evidence="6" id="KW-1185">Reference proteome</keyword>
<dbReference type="GO" id="GO:0008318">
    <property type="term" value="F:protein prenyltransferase activity"/>
    <property type="evidence" value="ECO:0007669"/>
    <property type="project" value="InterPro"/>
</dbReference>
<dbReference type="PROSITE" id="PS51147">
    <property type="entry name" value="PFTA"/>
    <property type="match status" value="1"/>
</dbReference>
<gene>
    <name evidence="5" type="ORF">DGYR_LOCUS12990</name>
</gene>
<comment type="similarity">
    <text evidence="1">Belongs to the protein prenyltransferase subunit alpha family.</text>
</comment>
<dbReference type="InterPro" id="IPR002088">
    <property type="entry name" value="Prenyl_trans_a"/>
</dbReference>
<organism evidence="5 6">
    <name type="scientific">Dimorphilus gyrociliatus</name>
    <dbReference type="NCBI Taxonomy" id="2664684"/>
    <lineage>
        <taxon>Eukaryota</taxon>
        <taxon>Metazoa</taxon>
        <taxon>Spiralia</taxon>
        <taxon>Lophotrochozoa</taxon>
        <taxon>Annelida</taxon>
        <taxon>Polychaeta</taxon>
        <taxon>Polychaeta incertae sedis</taxon>
        <taxon>Dinophilidae</taxon>
        <taxon>Dimorphilus</taxon>
    </lineage>
</organism>
<evidence type="ECO:0000256" key="4">
    <source>
        <dbReference type="ARBA" id="ARBA00022737"/>
    </source>
</evidence>
<name>A0A7I8WBZ6_9ANNE</name>
<comment type="caution">
    <text evidence="5">The sequence shown here is derived from an EMBL/GenBank/DDBJ whole genome shotgun (WGS) entry which is preliminary data.</text>
</comment>
<keyword evidence="4" id="KW-0677">Repeat</keyword>
<reference evidence="5 6" key="1">
    <citation type="submission" date="2020-08" db="EMBL/GenBank/DDBJ databases">
        <authorList>
            <person name="Hejnol A."/>
        </authorList>
    </citation>
    <scope>NUCLEOTIDE SEQUENCE [LARGE SCALE GENOMIC DNA]</scope>
</reference>
<sequence>MSEVIEDDSIDMNKLNQVLKSLNQYTEYDILAREVLGKDIVVFEDKVAFSVELSTSIARNALKKLFHSNKELDNFEVCRLSTILLLFFPDVNSAWNRRRHLILTGFLQPKDELIFSSLILGKFPKCFSAFCYRRFIITRCGLCLEDIVQKEVEVCDKTARLYSNNYYSWTHRIWFVQLYCKSSAKKSELLTTEFSISKKYVEYHISDYSGLQYRQFLLSLMNECLKEELYFTDSLIRIYSEHESLWYHKRYVLNQILKGRNNLERKDLIENEKLFIDDLKKRL</sequence>
<proteinExistence type="inferred from homology"/>
<dbReference type="OrthoDB" id="5358702at2759"/>
<evidence type="ECO:0000313" key="6">
    <source>
        <dbReference type="Proteomes" id="UP000549394"/>
    </source>
</evidence>
<dbReference type="EMBL" id="CAJFCJ010000028">
    <property type="protein sequence ID" value="CAD5125644.1"/>
    <property type="molecule type" value="Genomic_DNA"/>
</dbReference>
<evidence type="ECO:0000256" key="1">
    <source>
        <dbReference type="ARBA" id="ARBA00006734"/>
    </source>
</evidence>
<protein>
    <submittedName>
        <fullName evidence="5">DgyrCDS13846</fullName>
    </submittedName>
</protein>
<evidence type="ECO:0000313" key="5">
    <source>
        <dbReference type="EMBL" id="CAD5125644.1"/>
    </source>
</evidence>
<accession>A0A7I8WBZ6</accession>
<dbReference type="Gene3D" id="1.25.40.120">
    <property type="entry name" value="Protein prenylyltransferase"/>
    <property type="match status" value="1"/>
</dbReference>